<dbReference type="PANTHER" id="PTHR22916:SF3">
    <property type="entry name" value="UDP-GLCNAC:BETAGAL BETA-1,3-N-ACETYLGLUCOSAMINYLTRANSFERASE-LIKE PROTEIN 1"/>
    <property type="match status" value="1"/>
</dbReference>
<proteinExistence type="predicted"/>
<dbReference type="InterPro" id="IPR001173">
    <property type="entry name" value="Glyco_trans_2-like"/>
</dbReference>
<dbReference type="SUPFAM" id="SSF53448">
    <property type="entry name" value="Nucleotide-diphospho-sugar transferases"/>
    <property type="match status" value="1"/>
</dbReference>
<dbReference type="CDD" id="cd00761">
    <property type="entry name" value="Glyco_tranf_GTA_type"/>
    <property type="match status" value="1"/>
</dbReference>
<reference evidence="3" key="1">
    <citation type="journal article" date="2019" name="Int. J. Syst. Evol. Microbiol.">
        <title>The Global Catalogue of Microorganisms (GCM) 10K type strain sequencing project: providing services to taxonomists for standard genome sequencing and annotation.</title>
        <authorList>
            <consortium name="The Broad Institute Genomics Platform"/>
            <consortium name="The Broad Institute Genome Sequencing Center for Infectious Disease"/>
            <person name="Wu L."/>
            <person name="Ma J."/>
        </authorList>
    </citation>
    <scope>NUCLEOTIDE SEQUENCE [LARGE SCALE GENOMIC DNA]</scope>
    <source>
        <strain evidence="3">JCM 16601</strain>
    </source>
</reference>
<evidence type="ECO:0000313" key="3">
    <source>
        <dbReference type="Proteomes" id="UP001500742"/>
    </source>
</evidence>
<gene>
    <name evidence="2" type="ORF">GCM10022210_54340</name>
</gene>
<dbReference type="Pfam" id="PF00535">
    <property type="entry name" value="Glycos_transf_2"/>
    <property type="match status" value="1"/>
</dbReference>
<dbReference type="Gene3D" id="3.90.550.10">
    <property type="entry name" value="Spore Coat Polysaccharide Biosynthesis Protein SpsA, Chain A"/>
    <property type="match status" value="1"/>
</dbReference>
<organism evidence="2 3">
    <name type="scientific">Mucilaginibacter dorajii</name>
    <dbReference type="NCBI Taxonomy" id="692994"/>
    <lineage>
        <taxon>Bacteria</taxon>
        <taxon>Pseudomonadati</taxon>
        <taxon>Bacteroidota</taxon>
        <taxon>Sphingobacteriia</taxon>
        <taxon>Sphingobacteriales</taxon>
        <taxon>Sphingobacteriaceae</taxon>
        <taxon>Mucilaginibacter</taxon>
    </lineage>
</organism>
<dbReference type="PANTHER" id="PTHR22916">
    <property type="entry name" value="GLYCOSYLTRANSFERASE"/>
    <property type="match status" value="1"/>
</dbReference>
<sequence length="245" mass="28756">MKMSFVILTWNRYKFLEKCLEALTLSIADTKECEIVVMDNGSTDDTSIILDRYKDQEFVRIIKRDKNYGLNSYKKLFSYAKGDYIVVVDDDVLTFPKQLDRVFENYMLTFRHYGFIALNVIQDEFTNGAKPGPEFYTEEAIDDKVIEYGPTGGWCACFRKKDYRKLWFKVLFANLDMKYSEDGFLVHNFQKKLGLKSGIIKDQFCFHASGPYYAKQYGHLDREIAKYKQSGLQSLVSDYQKYHNN</sequence>
<name>A0ABP7R714_9SPHI</name>
<dbReference type="EMBL" id="BAAAZC010000052">
    <property type="protein sequence ID" value="GAA3993536.1"/>
    <property type="molecule type" value="Genomic_DNA"/>
</dbReference>
<feature type="domain" description="Glycosyltransferase 2-like" evidence="1">
    <location>
        <begin position="4"/>
        <end position="108"/>
    </location>
</feature>
<evidence type="ECO:0000259" key="1">
    <source>
        <dbReference type="Pfam" id="PF00535"/>
    </source>
</evidence>
<accession>A0ABP7R714</accession>
<dbReference type="Proteomes" id="UP001500742">
    <property type="component" value="Unassembled WGS sequence"/>
</dbReference>
<keyword evidence="3" id="KW-1185">Reference proteome</keyword>
<dbReference type="InterPro" id="IPR029044">
    <property type="entry name" value="Nucleotide-diphossugar_trans"/>
</dbReference>
<dbReference type="RefSeq" id="WP_259096819.1">
    <property type="nucleotide sequence ID" value="NZ_BAAAZC010000052.1"/>
</dbReference>
<protein>
    <recommendedName>
        <fullName evidence="1">Glycosyltransferase 2-like domain-containing protein</fullName>
    </recommendedName>
</protein>
<evidence type="ECO:0000313" key="2">
    <source>
        <dbReference type="EMBL" id="GAA3993536.1"/>
    </source>
</evidence>
<comment type="caution">
    <text evidence="2">The sequence shown here is derived from an EMBL/GenBank/DDBJ whole genome shotgun (WGS) entry which is preliminary data.</text>
</comment>